<dbReference type="OrthoDB" id="5302289at2759"/>
<dbReference type="EMBL" id="KV750488">
    <property type="protein sequence ID" value="OCL04514.1"/>
    <property type="molecule type" value="Genomic_DNA"/>
</dbReference>
<keyword evidence="2" id="KW-1185">Reference proteome</keyword>
<proteinExistence type="predicted"/>
<accession>A0A8E2JP79</accession>
<dbReference type="AlphaFoldDB" id="A0A8E2JP79"/>
<protein>
    <submittedName>
        <fullName evidence="1">Uncharacterized protein</fullName>
    </submittedName>
</protein>
<sequence length="102" mass="11701">MGGNSGADTDGYGYLTLQRALAIARNSEGGVDPIISNYLERALREVWARLHAQPNTYILTKEEFSLFNYFRARFQSSDITQRAVQRFWENYEGDPQDVEMSD</sequence>
<evidence type="ECO:0000313" key="2">
    <source>
        <dbReference type="Proteomes" id="UP000250140"/>
    </source>
</evidence>
<organism evidence="1 2">
    <name type="scientific">Glonium stellatum</name>
    <dbReference type="NCBI Taxonomy" id="574774"/>
    <lineage>
        <taxon>Eukaryota</taxon>
        <taxon>Fungi</taxon>
        <taxon>Dikarya</taxon>
        <taxon>Ascomycota</taxon>
        <taxon>Pezizomycotina</taxon>
        <taxon>Dothideomycetes</taxon>
        <taxon>Pleosporomycetidae</taxon>
        <taxon>Gloniales</taxon>
        <taxon>Gloniaceae</taxon>
        <taxon>Glonium</taxon>
    </lineage>
</organism>
<gene>
    <name evidence="1" type="ORF">AOQ84DRAFT_115980</name>
</gene>
<name>A0A8E2JP79_9PEZI</name>
<dbReference type="Proteomes" id="UP000250140">
    <property type="component" value="Unassembled WGS sequence"/>
</dbReference>
<evidence type="ECO:0000313" key="1">
    <source>
        <dbReference type="EMBL" id="OCL04514.1"/>
    </source>
</evidence>
<reference evidence="1 2" key="1">
    <citation type="journal article" date="2016" name="Nat. Commun.">
        <title>Ectomycorrhizal ecology is imprinted in the genome of the dominant symbiotic fungus Cenococcum geophilum.</title>
        <authorList>
            <consortium name="DOE Joint Genome Institute"/>
            <person name="Peter M."/>
            <person name="Kohler A."/>
            <person name="Ohm R.A."/>
            <person name="Kuo A."/>
            <person name="Krutzmann J."/>
            <person name="Morin E."/>
            <person name="Arend M."/>
            <person name="Barry K.W."/>
            <person name="Binder M."/>
            <person name="Choi C."/>
            <person name="Clum A."/>
            <person name="Copeland A."/>
            <person name="Grisel N."/>
            <person name="Haridas S."/>
            <person name="Kipfer T."/>
            <person name="LaButti K."/>
            <person name="Lindquist E."/>
            <person name="Lipzen A."/>
            <person name="Maire R."/>
            <person name="Meier B."/>
            <person name="Mihaltcheva S."/>
            <person name="Molinier V."/>
            <person name="Murat C."/>
            <person name="Poggeler S."/>
            <person name="Quandt C.A."/>
            <person name="Sperisen C."/>
            <person name="Tritt A."/>
            <person name="Tisserant E."/>
            <person name="Crous P.W."/>
            <person name="Henrissat B."/>
            <person name="Nehls U."/>
            <person name="Egli S."/>
            <person name="Spatafora J.W."/>
            <person name="Grigoriev I.V."/>
            <person name="Martin F.M."/>
        </authorList>
    </citation>
    <scope>NUCLEOTIDE SEQUENCE [LARGE SCALE GENOMIC DNA]</scope>
    <source>
        <strain evidence="1 2">CBS 207.34</strain>
    </source>
</reference>